<name>A0ACB8AKH3_9AGAM</name>
<comment type="caution">
    <text evidence="1">The sequence shown here is derived from an EMBL/GenBank/DDBJ whole genome shotgun (WGS) entry which is preliminary data.</text>
</comment>
<gene>
    <name evidence="1" type="ORF">BJ138DRAFT_1146963</name>
</gene>
<organism evidence="1 2">
    <name type="scientific">Hygrophoropsis aurantiaca</name>
    <dbReference type="NCBI Taxonomy" id="72124"/>
    <lineage>
        <taxon>Eukaryota</taxon>
        <taxon>Fungi</taxon>
        <taxon>Dikarya</taxon>
        <taxon>Basidiomycota</taxon>
        <taxon>Agaricomycotina</taxon>
        <taxon>Agaricomycetes</taxon>
        <taxon>Agaricomycetidae</taxon>
        <taxon>Boletales</taxon>
        <taxon>Coniophorineae</taxon>
        <taxon>Hygrophoropsidaceae</taxon>
        <taxon>Hygrophoropsis</taxon>
    </lineage>
</organism>
<proteinExistence type="predicted"/>
<accession>A0ACB8AKH3</accession>
<reference evidence="1" key="1">
    <citation type="journal article" date="2021" name="New Phytol.">
        <title>Evolutionary innovations through gain and loss of genes in the ectomycorrhizal Boletales.</title>
        <authorList>
            <person name="Wu G."/>
            <person name="Miyauchi S."/>
            <person name="Morin E."/>
            <person name="Kuo A."/>
            <person name="Drula E."/>
            <person name="Varga T."/>
            <person name="Kohler A."/>
            <person name="Feng B."/>
            <person name="Cao Y."/>
            <person name="Lipzen A."/>
            <person name="Daum C."/>
            <person name="Hundley H."/>
            <person name="Pangilinan J."/>
            <person name="Johnson J."/>
            <person name="Barry K."/>
            <person name="LaButti K."/>
            <person name="Ng V."/>
            <person name="Ahrendt S."/>
            <person name="Min B."/>
            <person name="Choi I.G."/>
            <person name="Park H."/>
            <person name="Plett J.M."/>
            <person name="Magnuson J."/>
            <person name="Spatafora J.W."/>
            <person name="Nagy L.G."/>
            <person name="Henrissat B."/>
            <person name="Grigoriev I.V."/>
            <person name="Yang Z.L."/>
            <person name="Xu J."/>
            <person name="Martin F.M."/>
        </authorList>
    </citation>
    <scope>NUCLEOTIDE SEQUENCE</scope>
    <source>
        <strain evidence="1">ATCC 28755</strain>
    </source>
</reference>
<protein>
    <submittedName>
        <fullName evidence="1">Uncharacterized protein</fullName>
    </submittedName>
</protein>
<dbReference type="EMBL" id="MU267638">
    <property type="protein sequence ID" value="KAH7913067.1"/>
    <property type="molecule type" value="Genomic_DNA"/>
</dbReference>
<dbReference type="Proteomes" id="UP000790377">
    <property type="component" value="Unassembled WGS sequence"/>
</dbReference>
<sequence length="67" mass="7617">MIALRQNSPLYIFCLAIVLDFRIVREGDFRSLEVLFTSAPTVFALFAIFVDAYRVLCSSPPYILLSI</sequence>
<evidence type="ECO:0000313" key="1">
    <source>
        <dbReference type="EMBL" id="KAH7913067.1"/>
    </source>
</evidence>
<evidence type="ECO:0000313" key="2">
    <source>
        <dbReference type="Proteomes" id="UP000790377"/>
    </source>
</evidence>
<keyword evidence="2" id="KW-1185">Reference proteome</keyword>